<gene>
    <name evidence="2" type="ORF">GCM10022222_66990</name>
</gene>
<keyword evidence="3" id="KW-1185">Reference proteome</keyword>
<protein>
    <submittedName>
        <fullName evidence="2">Uncharacterized protein</fullName>
    </submittedName>
</protein>
<dbReference type="EMBL" id="BAAAZN010000018">
    <property type="protein sequence ID" value="GAA3573279.1"/>
    <property type="molecule type" value="Genomic_DNA"/>
</dbReference>
<comment type="caution">
    <text evidence="2">The sequence shown here is derived from an EMBL/GenBank/DDBJ whole genome shotgun (WGS) entry which is preliminary data.</text>
</comment>
<accession>A0ABP6XY71</accession>
<feature type="region of interest" description="Disordered" evidence="1">
    <location>
        <begin position="32"/>
        <end position="58"/>
    </location>
</feature>
<evidence type="ECO:0000256" key="1">
    <source>
        <dbReference type="SAM" id="MobiDB-lite"/>
    </source>
</evidence>
<dbReference type="Proteomes" id="UP001500689">
    <property type="component" value="Unassembled WGS sequence"/>
</dbReference>
<proteinExistence type="predicted"/>
<evidence type="ECO:0000313" key="2">
    <source>
        <dbReference type="EMBL" id="GAA3573279.1"/>
    </source>
</evidence>
<reference evidence="3" key="1">
    <citation type="journal article" date="2019" name="Int. J. Syst. Evol. Microbiol.">
        <title>The Global Catalogue of Microorganisms (GCM) 10K type strain sequencing project: providing services to taxonomists for standard genome sequencing and annotation.</title>
        <authorList>
            <consortium name="The Broad Institute Genomics Platform"/>
            <consortium name="The Broad Institute Genome Sequencing Center for Infectious Disease"/>
            <person name="Wu L."/>
            <person name="Ma J."/>
        </authorList>
    </citation>
    <scope>NUCLEOTIDE SEQUENCE [LARGE SCALE GENOMIC DNA]</scope>
    <source>
        <strain evidence="3">JCM 16898</strain>
    </source>
</reference>
<evidence type="ECO:0000313" key="3">
    <source>
        <dbReference type="Proteomes" id="UP001500689"/>
    </source>
</evidence>
<sequence length="73" mass="8014">MLAADTATDRGSPDRSDRTWIFEPLLPRSTGFGPVMDPPLFRPDGRSVTDRTGPVDHPLTTEFIKDHAVQPGP</sequence>
<name>A0ABP6XY71_9PSEU</name>
<organism evidence="2 3">
    <name type="scientific">Amycolatopsis ultiminotia</name>
    <dbReference type="NCBI Taxonomy" id="543629"/>
    <lineage>
        <taxon>Bacteria</taxon>
        <taxon>Bacillati</taxon>
        <taxon>Actinomycetota</taxon>
        <taxon>Actinomycetes</taxon>
        <taxon>Pseudonocardiales</taxon>
        <taxon>Pseudonocardiaceae</taxon>
        <taxon>Amycolatopsis</taxon>
    </lineage>
</organism>